<keyword evidence="4" id="KW-1185">Reference proteome</keyword>
<keyword evidence="2" id="KW-0472">Membrane</keyword>
<evidence type="ECO:0000256" key="2">
    <source>
        <dbReference type="SAM" id="Phobius"/>
    </source>
</evidence>
<accession>A0A803LES3</accession>
<dbReference type="EnsemblPlants" id="AUR62011679-RA">
    <property type="protein sequence ID" value="AUR62011679-RA:cds"/>
    <property type="gene ID" value="AUR62011679"/>
</dbReference>
<evidence type="ECO:0000256" key="1">
    <source>
        <dbReference type="SAM" id="MobiDB-lite"/>
    </source>
</evidence>
<reference evidence="3" key="1">
    <citation type="journal article" date="2017" name="Nature">
        <title>The genome of Chenopodium quinoa.</title>
        <authorList>
            <person name="Jarvis D.E."/>
            <person name="Ho Y.S."/>
            <person name="Lightfoot D.J."/>
            <person name="Schmoeckel S.M."/>
            <person name="Li B."/>
            <person name="Borm T.J.A."/>
            <person name="Ohyanagi H."/>
            <person name="Mineta K."/>
            <person name="Michell C.T."/>
            <person name="Saber N."/>
            <person name="Kharbatia N.M."/>
            <person name="Rupper R.R."/>
            <person name="Sharp A.R."/>
            <person name="Dally N."/>
            <person name="Boughton B.A."/>
            <person name="Woo Y.H."/>
            <person name="Gao G."/>
            <person name="Schijlen E.G.W.M."/>
            <person name="Guo X."/>
            <person name="Momin A.A."/>
            <person name="Negrao S."/>
            <person name="Al-Babili S."/>
            <person name="Gehring C."/>
            <person name="Roessner U."/>
            <person name="Jung C."/>
            <person name="Murphy K."/>
            <person name="Arold S.T."/>
            <person name="Gojobori T."/>
            <person name="van der Linden C.G."/>
            <person name="van Loo E.N."/>
            <person name="Jellen E.N."/>
            <person name="Maughan P.J."/>
            <person name="Tester M."/>
        </authorList>
    </citation>
    <scope>NUCLEOTIDE SEQUENCE [LARGE SCALE GENOMIC DNA]</scope>
    <source>
        <strain evidence="3">cv. PI 614886</strain>
    </source>
</reference>
<protein>
    <submittedName>
        <fullName evidence="3">Uncharacterized protein</fullName>
    </submittedName>
</protein>
<keyword evidence="2" id="KW-0812">Transmembrane</keyword>
<feature type="transmembrane region" description="Helical" evidence="2">
    <location>
        <begin position="82"/>
        <end position="99"/>
    </location>
</feature>
<sequence length="174" mass="19816">MLYTVDTDQMSTFPDHIDSEIQPVVESDPPESLVKNKRTVAGKKDKQKKKLNSNVEAAIGNPWTTGLFNCHEDWTNASPWGSFIYLLMMPALCSQWIMGSKYRKKLRKKYDLVEAPYTDKVSHIFCLCCSLCQDYRELKNRGLDPSLGILAQQKGKQAEDQPTETPPAKQEMVK</sequence>
<proteinExistence type="predicted"/>
<dbReference type="PANTHER" id="PTHR15907">
    <property type="entry name" value="DUF614 FAMILY PROTEIN-RELATED"/>
    <property type="match status" value="1"/>
</dbReference>
<dbReference type="Proteomes" id="UP000596660">
    <property type="component" value="Unplaced"/>
</dbReference>
<evidence type="ECO:0000313" key="3">
    <source>
        <dbReference type="EnsemblPlants" id="AUR62011679-RA:cds"/>
    </source>
</evidence>
<reference evidence="3" key="2">
    <citation type="submission" date="2021-03" db="UniProtKB">
        <authorList>
            <consortium name="EnsemblPlants"/>
        </authorList>
    </citation>
    <scope>IDENTIFICATION</scope>
</reference>
<feature type="region of interest" description="Disordered" evidence="1">
    <location>
        <begin position="150"/>
        <end position="174"/>
    </location>
</feature>
<name>A0A803LES3_CHEQI</name>
<dbReference type="Pfam" id="PF04749">
    <property type="entry name" value="PLAC8"/>
    <property type="match status" value="1"/>
</dbReference>
<dbReference type="Gramene" id="AUR62011679-RA">
    <property type="protein sequence ID" value="AUR62011679-RA:cds"/>
    <property type="gene ID" value="AUR62011679"/>
</dbReference>
<dbReference type="InterPro" id="IPR006461">
    <property type="entry name" value="PLAC_motif_containing"/>
</dbReference>
<organism evidence="3 4">
    <name type="scientific">Chenopodium quinoa</name>
    <name type="common">Quinoa</name>
    <dbReference type="NCBI Taxonomy" id="63459"/>
    <lineage>
        <taxon>Eukaryota</taxon>
        <taxon>Viridiplantae</taxon>
        <taxon>Streptophyta</taxon>
        <taxon>Embryophyta</taxon>
        <taxon>Tracheophyta</taxon>
        <taxon>Spermatophyta</taxon>
        <taxon>Magnoliopsida</taxon>
        <taxon>eudicotyledons</taxon>
        <taxon>Gunneridae</taxon>
        <taxon>Pentapetalae</taxon>
        <taxon>Caryophyllales</taxon>
        <taxon>Chenopodiaceae</taxon>
        <taxon>Chenopodioideae</taxon>
        <taxon>Atripliceae</taxon>
        <taxon>Chenopodium</taxon>
    </lineage>
</organism>
<dbReference type="AlphaFoldDB" id="A0A803LES3"/>
<dbReference type="NCBIfam" id="TIGR01571">
    <property type="entry name" value="A_thal_Cys_rich"/>
    <property type="match status" value="1"/>
</dbReference>
<keyword evidence="2" id="KW-1133">Transmembrane helix</keyword>
<evidence type="ECO:0000313" key="4">
    <source>
        <dbReference type="Proteomes" id="UP000596660"/>
    </source>
</evidence>